<dbReference type="Proteomes" id="UP001175228">
    <property type="component" value="Unassembled WGS sequence"/>
</dbReference>
<proteinExistence type="predicted"/>
<dbReference type="AlphaFoldDB" id="A0AA39PER4"/>
<accession>A0AA39PER4</accession>
<gene>
    <name evidence="1" type="ORF">EDD18DRAFT_1112472</name>
</gene>
<dbReference type="EMBL" id="JAUEPU010000064">
    <property type="protein sequence ID" value="KAK0482836.1"/>
    <property type="molecule type" value="Genomic_DNA"/>
</dbReference>
<evidence type="ECO:0000313" key="1">
    <source>
        <dbReference type="EMBL" id="KAK0482836.1"/>
    </source>
</evidence>
<sequence length="397" mass="45841">MDNPHITGPFTKGVTFLKEFVALSQDLHVQLCIDEDLDGEVRNVIWRLFKYLERWLSLELKMSASLVYMLLSYASSPAVNLMRLHINLIDPFKRPHDQALMDILSVSPLDDVRFEYFPYSYMPIKMSELCSFHIHSYDPTELHSIFRGAQHLEEFIITPSLPPYGFRTNPLDKYVYTSHTSLKWLSLVMNIESGYGTYSKIPIAFDHISLLGLQRFEMLTGGQDHDQMDLEPIEYLHLFDLFRRLQNSEGPFKVLHCDQGMVQDLKELCITETLDIVGSYGNCDSRLEMLEVSLNLSSSNHIRMDTPAPGSSPFQRLIRIKERGMDVRLLLNGRDFLKDEQDHAIFSNDCEECIKYDTCQNRARIVSLSAMFALCKMRFLMMSIVGDSILKGEINHE</sequence>
<reference evidence="1" key="1">
    <citation type="submission" date="2023-06" db="EMBL/GenBank/DDBJ databases">
        <authorList>
            <consortium name="Lawrence Berkeley National Laboratory"/>
            <person name="Ahrendt S."/>
            <person name="Sahu N."/>
            <person name="Indic B."/>
            <person name="Wong-Bajracharya J."/>
            <person name="Merenyi Z."/>
            <person name="Ke H.-M."/>
            <person name="Monk M."/>
            <person name="Kocsube S."/>
            <person name="Drula E."/>
            <person name="Lipzen A."/>
            <person name="Balint B."/>
            <person name="Henrissat B."/>
            <person name="Andreopoulos B."/>
            <person name="Martin F.M."/>
            <person name="Harder C.B."/>
            <person name="Rigling D."/>
            <person name="Ford K.L."/>
            <person name="Foster G.D."/>
            <person name="Pangilinan J."/>
            <person name="Papanicolaou A."/>
            <person name="Barry K."/>
            <person name="LaButti K."/>
            <person name="Viragh M."/>
            <person name="Koriabine M."/>
            <person name="Yan M."/>
            <person name="Riley R."/>
            <person name="Champramary S."/>
            <person name="Plett K.L."/>
            <person name="Tsai I.J."/>
            <person name="Slot J."/>
            <person name="Sipos G."/>
            <person name="Plett J."/>
            <person name="Nagy L.G."/>
            <person name="Grigoriev I.V."/>
        </authorList>
    </citation>
    <scope>NUCLEOTIDE SEQUENCE</scope>
    <source>
        <strain evidence="1">HWK02</strain>
    </source>
</reference>
<name>A0AA39PER4_9AGAR</name>
<organism evidence="1 2">
    <name type="scientific">Armillaria luteobubalina</name>
    <dbReference type="NCBI Taxonomy" id="153913"/>
    <lineage>
        <taxon>Eukaryota</taxon>
        <taxon>Fungi</taxon>
        <taxon>Dikarya</taxon>
        <taxon>Basidiomycota</taxon>
        <taxon>Agaricomycotina</taxon>
        <taxon>Agaricomycetes</taxon>
        <taxon>Agaricomycetidae</taxon>
        <taxon>Agaricales</taxon>
        <taxon>Marasmiineae</taxon>
        <taxon>Physalacriaceae</taxon>
        <taxon>Armillaria</taxon>
    </lineage>
</organism>
<evidence type="ECO:0000313" key="2">
    <source>
        <dbReference type="Proteomes" id="UP001175228"/>
    </source>
</evidence>
<protein>
    <submittedName>
        <fullName evidence="1">Uncharacterized protein</fullName>
    </submittedName>
</protein>
<comment type="caution">
    <text evidence="1">The sequence shown here is derived from an EMBL/GenBank/DDBJ whole genome shotgun (WGS) entry which is preliminary data.</text>
</comment>
<keyword evidence="2" id="KW-1185">Reference proteome</keyword>